<dbReference type="RefSeq" id="WP_380164071.1">
    <property type="nucleotide sequence ID" value="NZ_JBHTNU010000005.1"/>
</dbReference>
<feature type="domain" description="Bacillithiol biosynthesis BshC N-terminal Rossmann-like" evidence="3">
    <location>
        <begin position="1"/>
        <end position="380"/>
    </location>
</feature>
<evidence type="ECO:0000256" key="1">
    <source>
        <dbReference type="ARBA" id="ARBA00022598"/>
    </source>
</evidence>
<gene>
    <name evidence="2 5" type="primary">bshC</name>
    <name evidence="5" type="ORF">ACFQ4Y_07175</name>
</gene>
<evidence type="ECO:0000259" key="4">
    <source>
        <dbReference type="Pfam" id="PF24850"/>
    </source>
</evidence>
<evidence type="ECO:0000256" key="2">
    <source>
        <dbReference type="HAMAP-Rule" id="MF_01867"/>
    </source>
</evidence>
<dbReference type="Pfam" id="PF24850">
    <property type="entry name" value="CC_BshC"/>
    <property type="match status" value="1"/>
</dbReference>
<comment type="caution">
    <text evidence="5">The sequence shown here is derived from an EMBL/GenBank/DDBJ whole genome shotgun (WGS) entry which is preliminary data.</text>
</comment>
<proteinExistence type="inferred from homology"/>
<dbReference type="InterPro" id="IPR011199">
    <property type="entry name" value="Bacillithiol_biosynth_BshC"/>
</dbReference>
<dbReference type="HAMAP" id="MF_01867">
    <property type="entry name" value="BshC"/>
    <property type="match status" value="1"/>
</dbReference>
<organism evidence="5 6">
    <name type="scientific">Kroppenstedtia sanguinis</name>
    <dbReference type="NCBI Taxonomy" id="1380684"/>
    <lineage>
        <taxon>Bacteria</taxon>
        <taxon>Bacillati</taxon>
        <taxon>Bacillota</taxon>
        <taxon>Bacilli</taxon>
        <taxon>Bacillales</taxon>
        <taxon>Thermoactinomycetaceae</taxon>
        <taxon>Kroppenstedtia</taxon>
    </lineage>
</organism>
<dbReference type="NCBIfam" id="TIGR03998">
    <property type="entry name" value="thiol_BshC"/>
    <property type="match status" value="1"/>
</dbReference>
<accession>A0ABW4C8L8</accession>
<evidence type="ECO:0000259" key="3">
    <source>
        <dbReference type="Pfam" id="PF10079"/>
    </source>
</evidence>
<dbReference type="InterPro" id="IPR055398">
    <property type="entry name" value="Rossmann-like_BshC"/>
</dbReference>
<comment type="function">
    <text evidence="2">Involved in bacillithiol (BSH) biosynthesis. May catalyze the last step of the pathway, the addition of cysteine to glucosamine malate (GlcN-Mal) to generate BSH.</text>
</comment>
<evidence type="ECO:0000313" key="6">
    <source>
        <dbReference type="Proteomes" id="UP001597282"/>
    </source>
</evidence>
<dbReference type="PIRSF" id="PIRSF012535">
    <property type="entry name" value="UCP012535"/>
    <property type="match status" value="1"/>
</dbReference>
<keyword evidence="1 2" id="KW-0436">Ligase</keyword>
<dbReference type="EC" id="6.-.-.-" evidence="2"/>
<comment type="similarity">
    <text evidence="2">Belongs to the BshC family.</text>
</comment>
<evidence type="ECO:0000313" key="5">
    <source>
        <dbReference type="EMBL" id="MFD1426722.1"/>
    </source>
</evidence>
<protein>
    <recommendedName>
        <fullName evidence="2">Putative cysteine ligase BshC</fullName>
        <ecNumber evidence="2">6.-.-.-</ecNumber>
    </recommendedName>
</protein>
<dbReference type="Proteomes" id="UP001597282">
    <property type="component" value="Unassembled WGS sequence"/>
</dbReference>
<dbReference type="EMBL" id="JBHTNU010000005">
    <property type="protein sequence ID" value="MFD1426722.1"/>
    <property type="molecule type" value="Genomic_DNA"/>
</dbReference>
<keyword evidence="6" id="KW-1185">Reference proteome</keyword>
<feature type="domain" description="Bacillithiol biosynthesis BshC C-terminal coiled-coil" evidence="4">
    <location>
        <begin position="383"/>
        <end position="541"/>
    </location>
</feature>
<name>A0ABW4C8L8_9BACL</name>
<dbReference type="Pfam" id="PF10079">
    <property type="entry name" value="Rossmann-like_BshC"/>
    <property type="match status" value="1"/>
</dbReference>
<dbReference type="InterPro" id="IPR055399">
    <property type="entry name" value="CC_BshC"/>
</dbReference>
<reference evidence="6" key="1">
    <citation type="journal article" date="2019" name="Int. J. Syst. Evol. Microbiol.">
        <title>The Global Catalogue of Microorganisms (GCM) 10K type strain sequencing project: providing services to taxonomists for standard genome sequencing and annotation.</title>
        <authorList>
            <consortium name="The Broad Institute Genomics Platform"/>
            <consortium name="The Broad Institute Genome Sequencing Center for Infectious Disease"/>
            <person name="Wu L."/>
            <person name="Ma J."/>
        </authorList>
    </citation>
    <scope>NUCLEOTIDE SEQUENCE [LARGE SCALE GENOMIC DNA]</scope>
    <source>
        <strain evidence="6">S1</strain>
    </source>
</reference>
<sequence length="541" mass="62782">MRVEDVYLEPDHSLVKDYLHHFHHLEPFYDYNPGEDSAFVMRAERLKRRETPVSREALASVLEQYHMGLEHPAVQSNLDRLRQPDSVVVVGGQQAGILTGPLYTIYKAITLIQLAQREEKRLQRPVIPVFWIAGEDHDLEEVNHLHLFSQGNTEKIILPVEAGEKVPVSEVVPGKELLEAWLRELGDQLPDTPYKSQLLEVLREISRDEVSLSRHFARLMHHLFSHYGLLMIDSAFPPLRHLELPFFRWLIQHNETLGQAVLKQATRLQAAGYPVSVDLEADKAHLFLQVEGQRQALYRNAEGIFYTKDGENRFSREQLLKELEANPVRFSNNVLTRPLMQEVLFPTLAFVAGPGEISYWGLLRSAFQQAGLEMPILFPRIGITLVSRKAEKEMRRFRLTVDDVLHRLQEKKQRWLQTQVDLDVETTFSQVQTRIDGIYQPLLREISSIRPDLESLGETNRGKVLEQVEYLKKETWKALEKRGETDLRRFSELEAELRPCGHLQERVHNWIPWWNLLGEGALEELVRSPLLSIQTHRVVYL</sequence>